<proteinExistence type="predicted"/>
<organism evidence="1 2">
    <name type="scientific">Cetraspora pellucida</name>
    <dbReference type="NCBI Taxonomy" id="1433469"/>
    <lineage>
        <taxon>Eukaryota</taxon>
        <taxon>Fungi</taxon>
        <taxon>Fungi incertae sedis</taxon>
        <taxon>Mucoromycota</taxon>
        <taxon>Glomeromycotina</taxon>
        <taxon>Glomeromycetes</taxon>
        <taxon>Diversisporales</taxon>
        <taxon>Gigasporaceae</taxon>
        <taxon>Cetraspora</taxon>
    </lineage>
</organism>
<keyword evidence="2" id="KW-1185">Reference proteome</keyword>
<dbReference type="EMBL" id="CAJVPW010019331">
    <property type="protein sequence ID" value="CAG8686088.1"/>
    <property type="molecule type" value="Genomic_DNA"/>
</dbReference>
<gene>
    <name evidence="1" type="ORF">SPELUC_LOCUS10427</name>
</gene>
<name>A0ACA9NZZ5_9GLOM</name>
<accession>A0ACA9NZZ5</accession>
<sequence>MDEQLIRKNSPVKTTYDDLSSINLDSQLETESQQSTFRCASDPLDGVDQASPIDNIDNVIVPTLPTIVEALPLCSEIKQISTKLWESIEAGDKHWTLDPAIRRQLDLKFIKLRQLNRRLYLDKQYIKNETHCAKVQMDRAHMKLQDVMFQKCLLKNMLSRVPRRFKFEDISLMPVDEFIKTAPEQYLPVLPEDGDAKQCNHQLLLAQLRYELVERTRLNDNYLEKLKRKEDALRRLRGKSKLYREVNKIMSDSFSAIKSLQQVNSSLVASACIASSSEILTSLASQTSIEHSNSMIIDN</sequence>
<dbReference type="Proteomes" id="UP000789366">
    <property type="component" value="Unassembled WGS sequence"/>
</dbReference>
<protein>
    <submittedName>
        <fullName evidence="1">17513_t:CDS:1</fullName>
    </submittedName>
</protein>
<comment type="caution">
    <text evidence="1">The sequence shown here is derived from an EMBL/GenBank/DDBJ whole genome shotgun (WGS) entry which is preliminary data.</text>
</comment>
<reference evidence="1" key="1">
    <citation type="submission" date="2021-06" db="EMBL/GenBank/DDBJ databases">
        <authorList>
            <person name="Kallberg Y."/>
            <person name="Tangrot J."/>
            <person name="Rosling A."/>
        </authorList>
    </citation>
    <scope>NUCLEOTIDE SEQUENCE</scope>
    <source>
        <strain evidence="1">28 12/20/2015</strain>
    </source>
</reference>
<evidence type="ECO:0000313" key="2">
    <source>
        <dbReference type="Proteomes" id="UP000789366"/>
    </source>
</evidence>
<evidence type="ECO:0000313" key="1">
    <source>
        <dbReference type="EMBL" id="CAG8686088.1"/>
    </source>
</evidence>